<evidence type="ECO:0000256" key="7">
    <source>
        <dbReference type="ARBA" id="ARBA00022505"/>
    </source>
</evidence>
<evidence type="ECO:0000313" key="28">
    <source>
        <dbReference type="Proteomes" id="UP000193228"/>
    </source>
</evidence>
<keyword evidence="7" id="KW-0500">Molybdenum</keyword>
<evidence type="ECO:0000256" key="9">
    <source>
        <dbReference type="ARBA" id="ARBA00022643"/>
    </source>
</evidence>
<dbReference type="Pfam" id="PF00667">
    <property type="entry name" value="FAD_binding_1"/>
    <property type="match status" value="1"/>
</dbReference>
<dbReference type="InterPro" id="IPR027467">
    <property type="entry name" value="MopterinOxRdtase_cofactor_BS"/>
</dbReference>
<evidence type="ECO:0000259" key="25">
    <source>
        <dbReference type="PROSITE" id="PS51384"/>
    </source>
</evidence>
<dbReference type="GO" id="GO:0019344">
    <property type="term" value="P:cysteine biosynthetic process"/>
    <property type="evidence" value="ECO:0007669"/>
    <property type="project" value="UniProtKB-KW"/>
</dbReference>
<gene>
    <name evidence="27" type="ORF">SAMN06265784_102124</name>
</gene>
<dbReference type="GO" id="GO:0043546">
    <property type="term" value="F:molybdopterin cofactor binding"/>
    <property type="evidence" value="ECO:0007669"/>
    <property type="project" value="InterPro"/>
</dbReference>
<comment type="cofactor">
    <cofactor evidence="4">
        <name>FAD</name>
        <dbReference type="ChEBI" id="CHEBI:57692"/>
    </cofactor>
</comment>
<dbReference type="PROSITE" id="PS00551">
    <property type="entry name" value="MOLYBDOPTERIN_PROK_1"/>
    <property type="match status" value="1"/>
</dbReference>
<dbReference type="InterPro" id="IPR017938">
    <property type="entry name" value="Riboflavin_synthase-like_b-brl"/>
</dbReference>
<dbReference type="SUPFAM" id="SSF52343">
    <property type="entry name" value="Ferredoxin reductase-like, C-terminal NADP-linked domain"/>
    <property type="match status" value="1"/>
</dbReference>
<keyword evidence="14" id="KW-0521">NADP</keyword>
<dbReference type="InterPro" id="IPR029039">
    <property type="entry name" value="Flavoprotein-like_sf"/>
</dbReference>
<dbReference type="InterPro" id="IPR001094">
    <property type="entry name" value="Flavdoxin-like"/>
</dbReference>
<keyword evidence="28" id="KW-1185">Reference proteome</keyword>
<evidence type="ECO:0000256" key="18">
    <source>
        <dbReference type="ARBA" id="ARBA00023014"/>
    </source>
</evidence>
<dbReference type="SUPFAM" id="SSF52218">
    <property type="entry name" value="Flavoproteins"/>
    <property type="match status" value="1"/>
</dbReference>
<keyword evidence="12" id="KW-0574">Periplasm</keyword>
<dbReference type="PANTHER" id="PTHR43105">
    <property type="entry name" value="RESPIRATORY NITRATE REDUCTASE"/>
    <property type="match status" value="1"/>
</dbReference>
<dbReference type="PRINTS" id="PR00369">
    <property type="entry name" value="FLAVODOXIN"/>
</dbReference>
<evidence type="ECO:0000256" key="12">
    <source>
        <dbReference type="ARBA" id="ARBA00022764"/>
    </source>
</evidence>
<evidence type="ECO:0000256" key="22">
    <source>
        <dbReference type="ARBA" id="ARBA00052219"/>
    </source>
</evidence>
<evidence type="ECO:0000256" key="5">
    <source>
        <dbReference type="ARBA" id="ARBA00008747"/>
    </source>
</evidence>
<comment type="similarity">
    <text evidence="5">Belongs to the prokaryotic molybdopterin-containing oxidoreductase family. NasA/NapA/NarB subfamily.</text>
</comment>
<keyword evidence="16" id="KW-0560">Oxidoreductase</keyword>
<evidence type="ECO:0000256" key="20">
    <source>
        <dbReference type="ARBA" id="ARBA00023192"/>
    </source>
</evidence>
<dbReference type="SUPFAM" id="SSF53706">
    <property type="entry name" value="Formate dehydrogenase/DMSO reductase, domains 1-3"/>
    <property type="match status" value="1"/>
</dbReference>
<feature type="domain" description="FAD-binding FR-type" evidence="25">
    <location>
        <begin position="1045"/>
        <end position="1268"/>
    </location>
</feature>
<accession>A0A1X7J2Z2</accession>
<evidence type="ECO:0000256" key="19">
    <source>
        <dbReference type="ARBA" id="ARBA00023063"/>
    </source>
</evidence>
<evidence type="ECO:0000256" key="11">
    <source>
        <dbReference type="ARBA" id="ARBA00022729"/>
    </source>
</evidence>
<dbReference type="Gene3D" id="3.40.50.360">
    <property type="match status" value="1"/>
</dbReference>
<dbReference type="InterPro" id="IPR009010">
    <property type="entry name" value="Asp_de-COase-like_dom_sf"/>
</dbReference>
<dbReference type="InterPro" id="IPR017927">
    <property type="entry name" value="FAD-bd_FR_type"/>
</dbReference>
<comment type="cofactor">
    <cofactor evidence="1">
        <name>FMN</name>
        <dbReference type="ChEBI" id="CHEBI:58210"/>
    </cofactor>
</comment>
<dbReference type="InterPro" id="IPR023173">
    <property type="entry name" value="NADPH_Cyt_P450_Rdtase_alpha"/>
</dbReference>
<evidence type="ECO:0000256" key="6">
    <source>
        <dbReference type="ARBA" id="ARBA00022485"/>
    </source>
</evidence>
<comment type="catalytic activity">
    <reaction evidence="21">
        <text>2 Fe(II)-[cytochrome] + nitrate + 2 H(+) = 2 Fe(III)-[cytochrome] + nitrite + H2O</text>
        <dbReference type="Rhea" id="RHEA:12909"/>
        <dbReference type="Rhea" id="RHEA-COMP:11777"/>
        <dbReference type="Rhea" id="RHEA-COMP:11778"/>
        <dbReference type="ChEBI" id="CHEBI:15377"/>
        <dbReference type="ChEBI" id="CHEBI:15378"/>
        <dbReference type="ChEBI" id="CHEBI:16301"/>
        <dbReference type="ChEBI" id="CHEBI:17632"/>
        <dbReference type="ChEBI" id="CHEBI:29033"/>
        <dbReference type="ChEBI" id="CHEBI:29034"/>
        <dbReference type="EC" id="1.9.6.1"/>
    </reaction>
</comment>
<keyword evidence="17" id="KW-0408">Iron</keyword>
<dbReference type="InterPro" id="IPR003097">
    <property type="entry name" value="CysJ-like_FAD-binding"/>
</dbReference>
<keyword evidence="11" id="KW-0732">Signal</keyword>
<dbReference type="GO" id="GO:1990204">
    <property type="term" value="C:oxidoreductase complex"/>
    <property type="evidence" value="ECO:0007669"/>
    <property type="project" value="UniProtKB-ARBA"/>
</dbReference>
<dbReference type="PRINTS" id="PR00371">
    <property type="entry name" value="FPNCR"/>
</dbReference>
<dbReference type="GO" id="GO:0016020">
    <property type="term" value="C:membrane"/>
    <property type="evidence" value="ECO:0007669"/>
    <property type="project" value="TreeGrafter"/>
</dbReference>
<dbReference type="RefSeq" id="WP_085481302.1">
    <property type="nucleotide sequence ID" value="NZ_FXAT01000002.1"/>
</dbReference>
<dbReference type="SMART" id="SM00926">
    <property type="entry name" value="Molybdop_Fe4S4"/>
    <property type="match status" value="1"/>
</dbReference>
<dbReference type="GO" id="GO:0051539">
    <property type="term" value="F:4 iron, 4 sulfur cluster binding"/>
    <property type="evidence" value="ECO:0007669"/>
    <property type="project" value="UniProtKB-KW"/>
</dbReference>
<evidence type="ECO:0000256" key="15">
    <source>
        <dbReference type="ARBA" id="ARBA00022982"/>
    </source>
</evidence>
<dbReference type="Gene3D" id="3.40.228.10">
    <property type="entry name" value="Dimethylsulfoxide Reductase, domain 2"/>
    <property type="match status" value="1"/>
</dbReference>
<dbReference type="Gene3D" id="2.40.40.20">
    <property type="match status" value="1"/>
</dbReference>
<evidence type="ECO:0000256" key="2">
    <source>
        <dbReference type="ARBA" id="ARBA00001942"/>
    </source>
</evidence>
<comment type="cofactor">
    <cofactor evidence="3">
        <name>[4Fe-4S] cluster</name>
        <dbReference type="ChEBI" id="CHEBI:49883"/>
    </cofactor>
</comment>
<dbReference type="InterPro" id="IPR050123">
    <property type="entry name" value="Prok_molybdopt-oxidoreductase"/>
</dbReference>
<keyword evidence="13" id="KW-0274">FAD</keyword>
<keyword evidence="20" id="KW-0028">Amino-acid biosynthesis</keyword>
<evidence type="ECO:0000259" key="26">
    <source>
        <dbReference type="PROSITE" id="PS51669"/>
    </source>
</evidence>
<dbReference type="Pfam" id="PF00175">
    <property type="entry name" value="NAD_binding_1"/>
    <property type="match status" value="1"/>
</dbReference>
<dbReference type="Gene3D" id="3.40.50.740">
    <property type="match status" value="1"/>
</dbReference>
<evidence type="ECO:0000256" key="3">
    <source>
        <dbReference type="ARBA" id="ARBA00001966"/>
    </source>
</evidence>
<dbReference type="InterPro" id="IPR008254">
    <property type="entry name" value="Flavodoxin/NO_synth"/>
</dbReference>
<dbReference type="PROSITE" id="PS51669">
    <property type="entry name" value="4FE4S_MOW_BIS_MGD"/>
    <property type="match status" value="1"/>
</dbReference>
<dbReference type="GO" id="GO:0050140">
    <property type="term" value="F:nitrate reductase (cytochrome) activity"/>
    <property type="evidence" value="ECO:0007669"/>
    <property type="project" value="UniProtKB-EC"/>
</dbReference>
<dbReference type="PANTHER" id="PTHR43105:SF9">
    <property type="entry name" value="NADPH-FE(3+) OXIDOREDUCTASE SUBUNIT ALPHA"/>
    <property type="match status" value="1"/>
</dbReference>
<organism evidence="27 28">
    <name type="scientific">Paraburkholderia susongensis</name>
    <dbReference type="NCBI Taxonomy" id="1515439"/>
    <lineage>
        <taxon>Bacteria</taxon>
        <taxon>Pseudomonadati</taxon>
        <taxon>Pseudomonadota</taxon>
        <taxon>Betaproteobacteria</taxon>
        <taxon>Burkholderiales</taxon>
        <taxon>Burkholderiaceae</taxon>
        <taxon>Paraburkholderia</taxon>
    </lineage>
</organism>
<evidence type="ECO:0000256" key="13">
    <source>
        <dbReference type="ARBA" id="ARBA00022827"/>
    </source>
</evidence>
<comment type="catalytic activity">
    <reaction evidence="22">
        <text>hydrogen sulfide + 3 NADP(+) + 3 H2O = sulfite + 3 NADPH + 4 H(+)</text>
        <dbReference type="Rhea" id="RHEA:13801"/>
        <dbReference type="ChEBI" id="CHEBI:15377"/>
        <dbReference type="ChEBI" id="CHEBI:15378"/>
        <dbReference type="ChEBI" id="CHEBI:17359"/>
        <dbReference type="ChEBI" id="CHEBI:29919"/>
        <dbReference type="ChEBI" id="CHEBI:57783"/>
        <dbReference type="ChEBI" id="CHEBI:58349"/>
        <dbReference type="EC" id="1.8.1.2"/>
    </reaction>
</comment>
<dbReference type="Gene3D" id="1.20.990.10">
    <property type="entry name" value="NADPH-cytochrome p450 Reductase, Chain A, domain 3"/>
    <property type="match status" value="1"/>
</dbReference>
<dbReference type="OrthoDB" id="7376058at2"/>
<dbReference type="STRING" id="1515439.SAMN06265784_102124"/>
<evidence type="ECO:0000256" key="23">
    <source>
        <dbReference type="ARBA" id="ARBA00055000"/>
    </source>
</evidence>
<dbReference type="Pfam" id="PF00258">
    <property type="entry name" value="Flavodoxin_1"/>
    <property type="match status" value="1"/>
</dbReference>
<dbReference type="CDD" id="cd06199">
    <property type="entry name" value="SiR"/>
    <property type="match status" value="1"/>
</dbReference>
<keyword evidence="18" id="KW-0411">Iron-sulfur</keyword>
<dbReference type="Pfam" id="PF00384">
    <property type="entry name" value="Molybdopterin"/>
    <property type="match status" value="1"/>
</dbReference>
<dbReference type="InterPro" id="IPR001433">
    <property type="entry name" value="OxRdtase_FAD/NAD-bd"/>
</dbReference>
<dbReference type="Gene3D" id="3.40.50.80">
    <property type="entry name" value="Nucleotide-binding domain of ferredoxin-NADP reductase (FNR) module"/>
    <property type="match status" value="1"/>
</dbReference>
<keyword evidence="8" id="KW-0285">Flavoprotein</keyword>
<dbReference type="GO" id="GO:0004783">
    <property type="term" value="F:sulfite reductase (NADPH) activity"/>
    <property type="evidence" value="ECO:0007669"/>
    <property type="project" value="UniProtKB-EC"/>
</dbReference>
<dbReference type="Pfam" id="PF04879">
    <property type="entry name" value="Molybdop_Fe4S4"/>
    <property type="match status" value="1"/>
</dbReference>
<proteinExistence type="inferred from homology"/>
<keyword evidence="6" id="KW-0004">4Fe-4S</keyword>
<evidence type="ECO:0000256" key="4">
    <source>
        <dbReference type="ARBA" id="ARBA00001974"/>
    </source>
</evidence>
<dbReference type="Gene3D" id="2.40.30.10">
    <property type="entry name" value="Translation factors"/>
    <property type="match status" value="1"/>
</dbReference>
<keyword evidence="9" id="KW-0288">FMN</keyword>
<dbReference type="CDD" id="cd02791">
    <property type="entry name" value="MopB_CT_Nitrate-R-NapA-like"/>
    <property type="match status" value="1"/>
</dbReference>
<dbReference type="FunFam" id="2.40.40.20:FF:000005">
    <property type="entry name" value="Periplasmic nitrate reductase"/>
    <property type="match status" value="1"/>
</dbReference>
<keyword evidence="15" id="KW-0813">Transport</keyword>
<dbReference type="PROSITE" id="PS51384">
    <property type="entry name" value="FAD_FR"/>
    <property type="match status" value="1"/>
</dbReference>
<dbReference type="Pfam" id="PF01568">
    <property type="entry name" value="Molydop_binding"/>
    <property type="match status" value="1"/>
</dbReference>
<keyword evidence="19" id="KW-0534">Nitrate assimilation</keyword>
<dbReference type="SUPFAM" id="SSF50692">
    <property type="entry name" value="ADC-like"/>
    <property type="match status" value="1"/>
</dbReference>
<keyword evidence="15" id="KW-0249">Electron transport</keyword>
<dbReference type="SUPFAM" id="SSF63380">
    <property type="entry name" value="Riboflavin synthase domain-like"/>
    <property type="match status" value="1"/>
</dbReference>
<evidence type="ECO:0000256" key="16">
    <source>
        <dbReference type="ARBA" id="ARBA00023002"/>
    </source>
</evidence>
<evidence type="ECO:0000256" key="17">
    <source>
        <dbReference type="ARBA" id="ARBA00023004"/>
    </source>
</evidence>
<dbReference type="InterPro" id="IPR041957">
    <property type="entry name" value="CT_Nitrate-R-NapA-like"/>
</dbReference>
<sequence length="1412" mass="152727">MSSTNVKTVCPYCGVGCGMVLHVEDGQVVKISGDREHPANFGRLCTKGQSAHVALRKSGRLEGAFVRHTRDEDPAPLPMAQALSSTAARLRRILDEHGPDALSFYVSGQMSLEAQYLVNKLAKGFIGTNNIESNSRLCMASASSGYKLSLGADGPPGSYEDFDHADLFFVSGANMADCHPVLFLRMMDRVKAGAKLIVVDPRCNATAEKADLFLRIKPGTDLALLNGLLHLLHENGATNAAFIDEFTEGWDAMPAFLADYTPENVARITGLAADDIRHAARMIGAAQEWMSCWTMGLNQSTHGTWHTNAICNLHLATGRICRRGSGPFSLTGQPNAMGGREMGYMGPGLPGQRSALVAQDRAFVEELWGIAPGTLKPDAGNGTTGTIGMFERMAAGEIKACWIICTNPVASVANRQSAIAGLRAAELVIAQDAFLDTETNRYADVLLPGALWAEAEGVMINSERNLTLMQKAIEPPGAALPDWRIIARIACEMGFADAFTYASADEVFAEITRASNPATGYDLRGASHRRLKDTPLQWPLACADSADRNPVRYLNDGVSQTLRQSADGSHARLAFPTASGKAMFFARAYAPAAELPDHEFPIVLNTGRVQHQWHTLTKTGKVAMLNKLNPGPFVEIHPDDAAALGIRAKDPVEIRSRRGRAILPAVVTERVSAGNCFAPMHWNDVFGDDLCINAVTNDATDPISQQPELKFCAVALSPVAFPAMADDVADAFNHAAAVAAGTHADIPAATPGASAKDQPMPRIDALTSLLQLRPEPVPPLSDAEHAYLAGFVSGLRSAEAQGIDSVPVLPHSAPFDSVKRLYVDGLLAGLYSRSKTGMASFAALPDIAQAAQVREAGMSSVPNVPNVRIVRARPKVTLLWASQTGNTESLTERYATRLMESGFEIRTACMADYPLATLAKAQYVLLMTSTFGDGDPPDNAQDFWTQLRADTAPRLDGVRFAVLALGDPNYDQFCGHGRRLDERLAERGARRLAERVDCDTDYPPVADAWLERVIVRIKEEDAALHAVPPGGMIHAVVPGAVPTKARPAASRLAGNLRLNRQGAAKDTRYVSLHTADAGLEYEAGDALGVWPSNCPELVDELITLSGLSAEAPVHVSGVGEIRLADALGQHYEIARPSAEALAFVAARSRNGALRDLLAPARKADLKQWLWGQQLADVLHEFPVSLTATELTGVLKRLQPRLYSIASSPKAHPGEVHLTVSAVRYSNGRRHRKGVSSTFLADRAAQVDVPVFVQTSAHFRAPRDAGAPAIMVGPGTGIAPFRGFLHERRARGDRGRNWLFFGEQHAATDFYYRDELEAMRASGVLTRLDVAFSRDQADKIYVQDRMREHGAQLWAWLEEGAHFYVCGDASRMARDVDAALKDVITTHGGMSEERALEYVSRLAREKRYARDVY</sequence>
<dbReference type="GO" id="GO:0042128">
    <property type="term" value="P:nitrate assimilation"/>
    <property type="evidence" value="ECO:0007669"/>
    <property type="project" value="UniProtKB-KW"/>
</dbReference>
<dbReference type="InterPro" id="IPR006657">
    <property type="entry name" value="MoPterin_dinucl-bd_dom"/>
</dbReference>
<name>A0A1X7J2Z2_9BURK</name>
<dbReference type="InterPro" id="IPR039261">
    <property type="entry name" value="FNR_nucleotide-bd"/>
</dbReference>
<dbReference type="Gene3D" id="2.20.25.90">
    <property type="entry name" value="ADC-like domains"/>
    <property type="match status" value="1"/>
</dbReference>
<evidence type="ECO:0000259" key="24">
    <source>
        <dbReference type="PROSITE" id="PS50902"/>
    </source>
</evidence>
<evidence type="ECO:0000256" key="21">
    <source>
        <dbReference type="ARBA" id="ARBA00052176"/>
    </source>
</evidence>
<dbReference type="GO" id="GO:0046872">
    <property type="term" value="F:metal ion binding"/>
    <property type="evidence" value="ECO:0007669"/>
    <property type="project" value="UniProtKB-KW"/>
</dbReference>
<feature type="domain" description="4Fe-4S Mo/W bis-MGD-type" evidence="26">
    <location>
        <begin position="3"/>
        <end position="59"/>
    </location>
</feature>
<evidence type="ECO:0000313" key="27">
    <source>
        <dbReference type="EMBL" id="SMG21629.1"/>
    </source>
</evidence>
<dbReference type="InterPro" id="IPR001709">
    <property type="entry name" value="Flavoprot_Pyr_Nucl_cyt_Rdtase"/>
</dbReference>
<dbReference type="GO" id="GO:0010181">
    <property type="term" value="F:FMN binding"/>
    <property type="evidence" value="ECO:0007669"/>
    <property type="project" value="InterPro"/>
</dbReference>
<dbReference type="PROSITE" id="PS50902">
    <property type="entry name" value="FLAVODOXIN_LIKE"/>
    <property type="match status" value="1"/>
</dbReference>
<evidence type="ECO:0000256" key="14">
    <source>
        <dbReference type="ARBA" id="ARBA00022857"/>
    </source>
</evidence>
<dbReference type="FunFam" id="3.40.50.80:FF:000001">
    <property type="entry name" value="NADPH--cytochrome P450 reductase 1"/>
    <property type="match status" value="1"/>
</dbReference>
<comment type="function">
    <text evidence="23">Catalytic subunit of the periplasmic nitrate reductase complex NapAB. Receives electrons from NapB and catalyzes the reduction of nitrate to nitrite.</text>
</comment>
<protein>
    <submittedName>
        <fullName evidence="27">Sulfite reductase (NADPH) alpha subunit</fullName>
    </submittedName>
</protein>
<dbReference type="InterPro" id="IPR006963">
    <property type="entry name" value="Mopterin_OxRdtase_4Fe-4S_dom"/>
</dbReference>
<keyword evidence="10" id="KW-0479">Metal-binding</keyword>
<evidence type="ECO:0000256" key="1">
    <source>
        <dbReference type="ARBA" id="ARBA00001917"/>
    </source>
</evidence>
<feature type="domain" description="Flavodoxin-like" evidence="24">
    <location>
        <begin position="876"/>
        <end position="1014"/>
    </location>
</feature>
<comment type="cofactor">
    <cofactor evidence="2">
        <name>Mo-bis(molybdopterin guanine dinucleotide)</name>
        <dbReference type="ChEBI" id="CHEBI:60539"/>
    </cofactor>
</comment>
<reference evidence="28" key="1">
    <citation type="submission" date="2017-04" db="EMBL/GenBank/DDBJ databases">
        <authorList>
            <person name="Varghese N."/>
            <person name="Submissions S."/>
        </authorList>
    </citation>
    <scope>NUCLEOTIDE SEQUENCE [LARGE SCALE GENOMIC DNA]</scope>
    <source>
        <strain evidence="28">LMG 29540</strain>
    </source>
</reference>
<keyword evidence="20" id="KW-0198">Cysteine biosynthesis</keyword>
<dbReference type="EMBL" id="FXAT01000002">
    <property type="protein sequence ID" value="SMG21629.1"/>
    <property type="molecule type" value="Genomic_DNA"/>
</dbReference>
<dbReference type="Proteomes" id="UP000193228">
    <property type="component" value="Unassembled WGS sequence"/>
</dbReference>
<dbReference type="CDD" id="cd02754">
    <property type="entry name" value="MopB_Nitrate-R-NapA-like"/>
    <property type="match status" value="1"/>
</dbReference>
<evidence type="ECO:0000256" key="8">
    <source>
        <dbReference type="ARBA" id="ARBA00022630"/>
    </source>
</evidence>
<dbReference type="GO" id="GO:0045333">
    <property type="term" value="P:cellular respiration"/>
    <property type="evidence" value="ECO:0007669"/>
    <property type="project" value="UniProtKB-ARBA"/>
</dbReference>
<evidence type="ECO:0000256" key="10">
    <source>
        <dbReference type="ARBA" id="ARBA00022723"/>
    </source>
</evidence>
<dbReference type="InterPro" id="IPR006656">
    <property type="entry name" value="Mopterin_OxRdtase"/>
</dbReference>